<feature type="compositionally biased region" description="Polar residues" evidence="2">
    <location>
        <begin position="10"/>
        <end position="23"/>
    </location>
</feature>
<reference evidence="4" key="2">
    <citation type="submission" date="2021-04" db="EMBL/GenBank/DDBJ databases">
        <authorList>
            <person name="Podell S."/>
        </authorList>
    </citation>
    <scope>NUCLEOTIDE SEQUENCE</scope>
    <source>
        <strain evidence="4">Hildebrandi</strain>
    </source>
</reference>
<evidence type="ECO:0000313" key="3">
    <source>
        <dbReference type="EMBL" id="KAG7337917.1"/>
    </source>
</evidence>
<comment type="caution">
    <text evidence="4">The sequence shown here is derived from an EMBL/GenBank/DDBJ whole genome shotgun (WGS) entry which is preliminary data.</text>
</comment>
<dbReference type="InterPro" id="IPR019734">
    <property type="entry name" value="TPR_rpt"/>
</dbReference>
<keyword evidence="1" id="KW-0802">TPR repeat</keyword>
<feature type="region of interest" description="Disordered" evidence="2">
    <location>
        <begin position="1"/>
        <end position="23"/>
    </location>
</feature>
<feature type="compositionally biased region" description="Basic and acidic residues" evidence="2">
    <location>
        <begin position="231"/>
        <end position="259"/>
    </location>
</feature>
<keyword evidence="5" id="KW-1185">Reference proteome</keyword>
<evidence type="ECO:0000256" key="1">
    <source>
        <dbReference type="PROSITE-ProRule" id="PRU00339"/>
    </source>
</evidence>
<protein>
    <submittedName>
        <fullName evidence="4">Tetratricopeptide repeat protein</fullName>
    </submittedName>
</protein>
<reference evidence="4" key="1">
    <citation type="journal article" date="2021" name="Sci. Rep.">
        <title>Diploid genomic architecture of Nitzschia inconspicua, an elite biomass production diatom.</title>
        <authorList>
            <person name="Oliver A."/>
            <person name="Podell S."/>
            <person name="Pinowska A."/>
            <person name="Traller J.C."/>
            <person name="Smith S.R."/>
            <person name="McClure R."/>
            <person name="Beliaev A."/>
            <person name="Bohutskyi P."/>
            <person name="Hill E.A."/>
            <person name="Rabines A."/>
            <person name="Zheng H."/>
            <person name="Allen L.Z."/>
            <person name="Kuo A."/>
            <person name="Grigoriev I.V."/>
            <person name="Allen A.E."/>
            <person name="Hazlebeck D."/>
            <person name="Allen E.E."/>
        </authorList>
    </citation>
    <scope>NUCLEOTIDE SEQUENCE</scope>
    <source>
        <strain evidence="4">Hildebrandi</strain>
    </source>
</reference>
<accession>A0A9K3KIP5</accession>
<evidence type="ECO:0000256" key="2">
    <source>
        <dbReference type="SAM" id="MobiDB-lite"/>
    </source>
</evidence>
<gene>
    <name evidence="4" type="ORF">IV203_022446</name>
    <name evidence="3" type="ORF">IV203_024606</name>
</gene>
<dbReference type="Proteomes" id="UP000693970">
    <property type="component" value="Unassembled WGS sequence"/>
</dbReference>
<evidence type="ECO:0000313" key="4">
    <source>
        <dbReference type="EMBL" id="KAG7344438.1"/>
    </source>
</evidence>
<organism evidence="4 5">
    <name type="scientific">Nitzschia inconspicua</name>
    <dbReference type="NCBI Taxonomy" id="303405"/>
    <lineage>
        <taxon>Eukaryota</taxon>
        <taxon>Sar</taxon>
        <taxon>Stramenopiles</taxon>
        <taxon>Ochrophyta</taxon>
        <taxon>Bacillariophyta</taxon>
        <taxon>Bacillariophyceae</taxon>
        <taxon>Bacillariophycidae</taxon>
        <taxon>Bacillariales</taxon>
        <taxon>Bacillariaceae</taxon>
        <taxon>Nitzschia</taxon>
    </lineage>
</organism>
<dbReference type="Pfam" id="PF14559">
    <property type="entry name" value="TPR_19"/>
    <property type="match status" value="1"/>
</dbReference>
<dbReference type="OrthoDB" id="49366at2759"/>
<dbReference type="PROSITE" id="PS50005">
    <property type="entry name" value="TPR"/>
    <property type="match status" value="1"/>
</dbReference>
<feature type="compositionally biased region" description="Low complexity" evidence="2">
    <location>
        <begin position="298"/>
        <end position="311"/>
    </location>
</feature>
<name>A0A9K3KIP5_9STRA</name>
<dbReference type="EMBL" id="JAGRRH010000023">
    <property type="protein sequence ID" value="KAG7344438.1"/>
    <property type="molecule type" value="Genomic_DNA"/>
</dbReference>
<proteinExistence type="predicted"/>
<feature type="region of interest" description="Disordered" evidence="2">
    <location>
        <begin position="228"/>
        <end position="311"/>
    </location>
</feature>
<evidence type="ECO:0000313" key="5">
    <source>
        <dbReference type="Proteomes" id="UP000693970"/>
    </source>
</evidence>
<sequence>MSKQLPACQGTPSPQSQSDIGSTSTSIQEFARRLYCPDPEVKRTVAGIPESVSTLSHIPWQLQYGNDDVSLAAESVQVNPGNDVRQSLSFLPFSYLDLRRQQNVEFANQKCQEALEASLLDHSTAKSLFQQALELVPDHIDSLLGYGKLLVRIGHLEKAKLAFRDVLEVDATNEIAHRYLKSLDETQKQQRQKRQSNVLVLSTKQVKALDMRDSSAFQDALLERSLAMDDDNGKDAMDDEGRCDRDDHDDASTDKDERRSKRRHRDKKERHSKKRKRKKDKKKRSKREKRSRRRSYSSDDSSYTSRAESSR</sequence>
<feature type="repeat" description="TPR" evidence="1">
    <location>
        <begin position="140"/>
        <end position="173"/>
    </location>
</feature>
<feature type="compositionally biased region" description="Basic residues" evidence="2">
    <location>
        <begin position="260"/>
        <end position="295"/>
    </location>
</feature>
<dbReference type="EMBL" id="JAGRRH010000070">
    <property type="protein sequence ID" value="KAG7337917.1"/>
    <property type="molecule type" value="Genomic_DNA"/>
</dbReference>
<dbReference type="AlphaFoldDB" id="A0A9K3KIP5"/>